<accession>A0A382Q6J6</accession>
<evidence type="ECO:0000313" key="2">
    <source>
        <dbReference type="EMBL" id="SVC81036.1"/>
    </source>
</evidence>
<gene>
    <name evidence="2" type="ORF">METZ01_LOCUS333890</name>
</gene>
<evidence type="ECO:0000259" key="1">
    <source>
        <dbReference type="Pfam" id="PF05226"/>
    </source>
</evidence>
<organism evidence="2">
    <name type="scientific">marine metagenome</name>
    <dbReference type="NCBI Taxonomy" id="408172"/>
    <lineage>
        <taxon>unclassified sequences</taxon>
        <taxon>metagenomes</taxon>
        <taxon>ecological metagenomes</taxon>
    </lineage>
</organism>
<dbReference type="AlphaFoldDB" id="A0A382Q6J6"/>
<dbReference type="Pfam" id="PF05226">
    <property type="entry name" value="CHASE2"/>
    <property type="match status" value="1"/>
</dbReference>
<feature type="non-terminal residue" evidence="2">
    <location>
        <position position="229"/>
    </location>
</feature>
<proteinExistence type="predicted"/>
<dbReference type="EMBL" id="UINC01112241">
    <property type="protein sequence ID" value="SVC81036.1"/>
    <property type="molecule type" value="Genomic_DNA"/>
</dbReference>
<reference evidence="2" key="1">
    <citation type="submission" date="2018-05" db="EMBL/GenBank/DDBJ databases">
        <authorList>
            <person name="Lanie J.A."/>
            <person name="Ng W.-L."/>
            <person name="Kazmierczak K.M."/>
            <person name="Andrzejewski T.M."/>
            <person name="Davidsen T.M."/>
            <person name="Wayne K.J."/>
            <person name="Tettelin H."/>
            <person name="Glass J.I."/>
            <person name="Rusch D."/>
            <person name="Podicherti R."/>
            <person name="Tsui H.-C.T."/>
            <person name="Winkler M.E."/>
        </authorList>
    </citation>
    <scope>NUCLEOTIDE SEQUENCE</scope>
</reference>
<sequence>MKLWTSSWMVVITLLILTTVRWWDPTPVQRLRLLNFDGYQALLEKTTSDKIVLYDIGEEFLKEHGQWPPKRTVFAQLIADLYNAGAGLVVLNILFAEEDRLGGDSDFVSVLQQVPVVGTQVASTRALDDEATPRGLSYSGNPFPYLFQYPGAVKNIKPIADALAGIGMVSTVPEVDGVVRRMPLFVRVGEKVIYPSLPMEILRVLVNSKSAQIKTEAAGISKVRVRGFP</sequence>
<protein>
    <recommendedName>
        <fullName evidence="1">CHASE2 domain-containing protein</fullName>
    </recommendedName>
</protein>
<dbReference type="InterPro" id="IPR007890">
    <property type="entry name" value="CHASE2"/>
</dbReference>
<name>A0A382Q6J6_9ZZZZ</name>
<feature type="domain" description="CHASE2" evidence="1">
    <location>
        <begin position="13"/>
        <end position="213"/>
    </location>
</feature>